<protein>
    <submittedName>
        <fullName evidence="2">Uncharacterized protein</fullName>
    </submittedName>
</protein>
<evidence type="ECO:0000256" key="1">
    <source>
        <dbReference type="SAM" id="MobiDB-lite"/>
    </source>
</evidence>
<feature type="compositionally biased region" description="Polar residues" evidence="1">
    <location>
        <begin position="68"/>
        <end position="93"/>
    </location>
</feature>
<evidence type="ECO:0000313" key="2">
    <source>
        <dbReference type="EMBL" id="KAF9516764.1"/>
    </source>
</evidence>
<feature type="region of interest" description="Disordered" evidence="1">
    <location>
        <begin position="66"/>
        <end position="94"/>
    </location>
</feature>
<organism evidence="2 3">
    <name type="scientific">Hydnum rufescens UP504</name>
    <dbReference type="NCBI Taxonomy" id="1448309"/>
    <lineage>
        <taxon>Eukaryota</taxon>
        <taxon>Fungi</taxon>
        <taxon>Dikarya</taxon>
        <taxon>Basidiomycota</taxon>
        <taxon>Agaricomycotina</taxon>
        <taxon>Agaricomycetes</taxon>
        <taxon>Cantharellales</taxon>
        <taxon>Hydnaceae</taxon>
        <taxon>Hydnum</taxon>
    </lineage>
</organism>
<accession>A0A9P6B3F8</accession>
<name>A0A9P6B3F8_9AGAM</name>
<comment type="caution">
    <text evidence="2">The sequence shown here is derived from an EMBL/GenBank/DDBJ whole genome shotgun (WGS) entry which is preliminary data.</text>
</comment>
<gene>
    <name evidence="2" type="ORF">BS47DRAFT_1390359</name>
</gene>
<dbReference type="Proteomes" id="UP000886523">
    <property type="component" value="Unassembled WGS sequence"/>
</dbReference>
<keyword evidence="3" id="KW-1185">Reference proteome</keyword>
<dbReference type="AlphaFoldDB" id="A0A9P6B3F8"/>
<sequence>MAGSGLPKVPKPAPHSTARMADVRELIQCFIKCDGVSAVVSILISNQLTQPEREAATAILDDLIAETTKGSRPQSPTPTGSTPVESTMGSGHSSRVYVEVPPRSAVTHSVIYARPHSHFNIDPILLPPLSKRTARRRIRRKQHGNVVNHGMHPLNSELVKTMTVSVPVGLAGSVLNAAEFHPIPRRYTRGSKPSAGASGHEWVRAEILQRVALSRARINFQIDILEALVISAA</sequence>
<proteinExistence type="predicted"/>
<evidence type="ECO:0000313" key="3">
    <source>
        <dbReference type="Proteomes" id="UP000886523"/>
    </source>
</evidence>
<reference evidence="2" key="1">
    <citation type="journal article" date="2020" name="Nat. Commun.">
        <title>Large-scale genome sequencing of mycorrhizal fungi provides insights into the early evolution of symbiotic traits.</title>
        <authorList>
            <person name="Miyauchi S."/>
            <person name="Kiss E."/>
            <person name="Kuo A."/>
            <person name="Drula E."/>
            <person name="Kohler A."/>
            <person name="Sanchez-Garcia M."/>
            <person name="Morin E."/>
            <person name="Andreopoulos B."/>
            <person name="Barry K.W."/>
            <person name="Bonito G."/>
            <person name="Buee M."/>
            <person name="Carver A."/>
            <person name="Chen C."/>
            <person name="Cichocki N."/>
            <person name="Clum A."/>
            <person name="Culley D."/>
            <person name="Crous P.W."/>
            <person name="Fauchery L."/>
            <person name="Girlanda M."/>
            <person name="Hayes R.D."/>
            <person name="Keri Z."/>
            <person name="LaButti K."/>
            <person name="Lipzen A."/>
            <person name="Lombard V."/>
            <person name="Magnuson J."/>
            <person name="Maillard F."/>
            <person name="Murat C."/>
            <person name="Nolan M."/>
            <person name="Ohm R.A."/>
            <person name="Pangilinan J."/>
            <person name="Pereira M.F."/>
            <person name="Perotto S."/>
            <person name="Peter M."/>
            <person name="Pfister S."/>
            <person name="Riley R."/>
            <person name="Sitrit Y."/>
            <person name="Stielow J.B."/>
            <person name="Szollosi G."/>
            <person name="Zifcakova L."/>
            <person name="Stursova M."/>
            <person name="Spatafora J.W."/>
            <person name="Tedersoo L."/>
            <person name="Vaario L.M."/>
            <person name="Yamada A."/>
            <person name="Yan M."/>
            <person name="Wang P."/>
            <person name="Xu J."/>
            <person name="Bruns T."/>
            <person name="Baldrian P."/>
            <person name="Vilgalys R."/>
            <person name="Dunand C."/>
            <person name="Henrissat B."/>
            <person name="Grigoriev I.V."/>
            <person name="Hibbett D."/>
            <person name="Nagy L.G."/>
            <person name="Martin F.M."/>
        </authorList>
    </citation>
    <scope>NUCLEOTIDE SEQUENCE</scope>
    <source>
        <strain evidence="2">UP504</strain>
    </source>
</reference>
<dbReference type="EMBL" id="MU128936">
    <property type="protein sequence ID" value="KAF9516764.1"/>
    <property type="molecule type" value="Genomic_DNA"/>
</dbReference>